<evidence type="ECO:0008006" key="3">
    <source>
        <dbReference type="Google" id="ProtNLM"/>
    </source>
</evidence>
<protein>
    <recommendedName>
        <fullName evidence="3">Aminopeptidase</fullName>
    </recommendedName>
</protein>
<dbReference type="Proteomes" id="UP000219327">
    <property type="component" value="Unassembled WGS sequence"/>
</dbReference>
<proteinExistence type="predicted"/>
<evidence type="ECO:0000313" key="2">
    <source>
        <dbReference type="Proteomes" id="UP000219327"/>
    </source>
</evidence>
<dbReference type="EMBL" id="NTKD01000018">
    <property type="protein sequence ID" value="PDH39856.1"/>
    <property type="molecule type" value="Genomic_DNA"/>
</dbReference>
<comment type="caution">
    <text evidence="1">The sequence shown here is derived from an EMBL/GenBank/DDBJ whole genome shotgun (WGS) entry which is preliminary data.</text>
</comment>
<gene>
    <name evidence="1" type="ORF">CNE99_04770</name>
</gene>
<accession>A0A2A5WUR9</accession>
<organism evidence="1 2">
    <name type="scientific">OM182 bacterium MED-G24</name>
    <dbReference type="NCBI Taxonomy" id="1986255"/>
    <lineage>
        <taxon>Bacteria</taxon>
        <taxon>Pseudomonadati</taxon>
        <taxon>Pseudomonadota</taxon>
        <taxon>Gammaproteobacteria</taxon>
        <taxon>OMG group</taxon>
        <taxon>OM182 clade</taxon>
    </lineage>
</organism>
<evidence type="ECO:0000313" key="1">
    <source>
        <dbReference type="EMBL" id="PDH39856.1"/>
    </source>
</evidence>
<reference evidence="1 2" key="1">
    <citation type="submission" date="2017-08" db="EMBL/GenBank/DDBJ databases">
        <title>Fine stratification of microbial communities through a metagenomic profile of the photic zone.</title>
        <authorList>
            <person name="Haro-Moreno J.M."/>
            <person name="Lopez-Perez M."/>
            <person name="De La Torre J."/>
            <person name="Picazo A."/>
            <person name="Camacho A."/>
            <person name="Rodriguez-Valera F."/>
        </authorList>
    </citation>
    <scope>NUCLEOTIDE SEQUENCE [LARGE SCALE GENOMIC DNA]</scope>
    <source>
        <strain evidence="1">MED-G24</strain>
    </source>
</reference>
<dbReference type="NCBIfam" id="NF038106">
    <property type="entry name" value="gamma_NF038106"/>
    <property type="match status" value="1"/>
</dbReference>
<sequence length="97" mass="10915">MSGPSKPSVTDEVWTDERVKSFLALPGVGADGADFTELLKAYRGMRASDFERFLRFFIEAGRDVYATDHRGRTIWSIMEKHRPGAEFLAVKETVCGE</sequence>
<name>A0A2A5WUR9_9GAMM</name>
<dbReference type="AlphaFoldDB" id="A0A2A5WUR9"/>
<dbReference type="InterPro" id="IPR047742">
    <property type="entry name" value="PA4642-like"/>
</dbReference>